<evidence type="ECO:0000256" key="12">
    <source>
        <dbReference type="ARBA" id="ARBA00023136"/>
    </source>
</evidence>
<dbReference type="SMART" id="SM00219">
    <property type="entry name" value="TyrKc"/>
    <property type="match status" value="1"/>
</dbReference>
<dbReference type="EMBL" id="JAROKS010000018">
    <property type="protein sequence ID" value="KAK1793227.1"/>
    <property type="molecule type" value="Genomic_DNA"/>
</dbReference>
<feature type="domain" description="SH3" evidence="21">
    <location>
        <begin position="54"/>
        <end position="115"/>
    </location>
</feature>
<proteinExistence type="inferred from homology"/>
<dbReference type="PRINTS" id="PR00109">
    <property type="entry name" value="TYRKINASE"/>
</dbReference>
<sequence>MGNCSSYDSADEFSYHPDDEICEQCNCPIPPGNHMYDVKSPIISNYTAPPLSPLPDKLVVAMYSYKPCHSDDLGFEKGEKMKILTEDDPEWYMAESLLTGQKGYIPRNFVAKPNSMETEGWFFKNLSRNDAMRLLLAPGNTQGSFLVRESETTPGSFSLSVRDLDQNQGDVIKHYRIRNLDAGGFYITSKISFSCLSELVKHYSRDADGLCTRLLKPCQTRVPQKPWWQDEWEVSRESLKLERRLGQGQFGEVWMAGLYNNNRRVAIKSLKQGTMSIGAFLAEANLMKNLQHPRLVRLFAVVTQEPIYIITEFMENGSLVDFLKTAEGANLQMNTLIDMASQASPASMSCGPNTAAKSCPLVADGMAYIEHKNYIHRDLRAANILVSEELICKIADFGLARLIENNEYTAREGAKFPIKWTAPEAINYGTFSIKSDVWSFGVLLTEIVTYGRIPYPGMTNPEVIQNLERGYRMPQPDNCPEDLYVIMTKCWEEIPENRPTFEYLRSVLEDFFTATERQYQDQPC</sequence>
<evidence type="ECO:0000256" key="16">
    <source>
        <dbReference type="PROSITE-ProRule" id="PRU00191"/>
    </source>
</evidence>
<dbReference type="FunFam" id="1.10.510.10:FF:000004">
    <property type="entry name" value="Tyrosine-protein kinase"/>
    <property type="match status" value="1"/>
</dbReference>
<keyword evidence="7" id="KW-0519">Myristate</keyword>
<evidence type="ECO:0000256" key="5">
    <source>
        <dbReference type="ARBA" id="ARBA00022553"/>
    </source>
</evidence>
<feature type="binding site" evidence="18">
    <location>
        <position position="268"/>
    </location>
    <ligand>
        <name>ATP</name>
        <dbReference type="ChEBI" id="CHEBI:30616"/>
    </ligand>
</feature>
<dbReference type="Proteomes" id="UP001239994">
    <property type="component" value="Unassembled WGS sequence"/>
</dbReference>
<dbReference type="PROSITE" id="PS50002">
    <property type="entry name" value="SH3"/>
    <property type="match status" value="1"/>
</dbReference>
<keyword evidence="24" id="KW-1185">Reference proteome</keyword>
<dbReference type="InterPro" id="IPR000980">
    <property type="entry name" value="SH2"/>
</dbReference>
<keyword evidence="9 19" id="KW-0418">Kinase</keyword>
<comment type="caution">
    <text evidence="23">The sequence shown here is derived from an EMBL/GenBank/DDBJ whole genome shotgun (WGS) entry which is preliminary data.</text>
</comment>
<dbReference type="GO" id="GO:0005886">
    <property type="term" value="C:plasma membrane"/>
    <property type="evidence" value="ECO:0007669"/>
    <property type="project" value="UniProtKB-SubCell"/>
</dbReference>
<dbReference type="SUPFAM" id="SSF50044">
    <property type="entry name" value="SH3-domain"/>
    <property type="match status" value="1"/>
</dbReference>
<comment type="subcellular location">
    <subcellularLocation>
        <location evidence="1">Cell membrane</location>
    </subcellularLocation>
    <subcellularLocation>
        <location evidence="2">Membrane</location>
        <topology evidence="2">Lipid-anchor</topology>
    </subcellularLocation>
</comment>
<comment type="similarity">
    <text evidence="19">Belongs to the protein kinase superfamily. Tyr protein kinase family.</text>
</comment>
<dbReference type="InterPro" id="IPR001452">
    <property type="entry name" value="SH3_domain"/>
</dbReference>
<dbReference type="InterPro" id="IPR017441">
    <property type="entry name" value="Protein_kinase_ATP_BS"/>
</dbReference>
<evidence type="ECO:0000256" key="17">
    <source>
        <dbReference type="PROSITE-ProRule" id="PRU00192"/>
    </source>
</evidence>
<comment type="catalytic activity">
    <reaction evidence="15 19">
        <text>L-tyrosyl-[protein] + ATP = O-phospho-L-tyrosyl-[protein] + ADP + H(+)</text>
        <dbReference type="Rhea" id="RHEA:10596"/>
        <dbReference type="Rhea" id="RHEA-COMP:10136"/>
        <dbReference type="Rhea" id="RHEA-COMP:20101"/>
        <dbReference type="ChEBI" id="CHEBI:15378"/>
        <dbReference type="ChEBI" id="CHEBI:30616"/>
        <dbReference type="ChEBI" id="CHEBI:46858"/>
        <dbReference type="ChEBI" id="CHEBI:61978"/>
        <dbReference type="ChEBI" id="CHEBI:456216"/>
        <dbReference type="EC" id="2.7.10.2"/>
    </reaction>
</comment>
<dbReference type="PROSITE" id="PS00107">
    <property type="entry name" value="PROTEIN_KINASE_ATP"/>
    <property type="match status" value="1"/>
</dbReference>
<keyword evidence="3 17" id="KW-0728">SH3 domain</keyword>
<dbReference type="SMART" id="SM00326">
    <property type="entry name" value="SH3"/>
    <property type="match status" value="1"/>
</dbReference>
<evidence type="ECO:0000256" key="6">
    <source>
        <dbReference type="ARBA" id="ARBA00022679"/>
    </source>
</evidence>
<evidence type="ECO:0000256" key="8">
    <source>
        <dbReference type="ARBA" id="ARBA00022741"/>
    </source>
</evidence>
<keyword evidence="16" id="KW-0727">SH2 domain</keyword>
<accession>A0AAD8Z5G0</accession>
<dbReference type="InterPro" id="IPR020635">
    <property type="entry name" value="Tyr_kinase_cat_dom"/>
</dbReference>
<evidence type="ECO:0000256" key="18">
    <source>
        <dbReference type="PROSITE-ProRule" id="PRU10141"/>
    </source>
</evidence>
<dbReference type="SMART" id="SM00252">
    <property type="entry name" value="SH2"/>
    <property type="match status" value="1"/>
</dbReference>
<dbReference type="GO" id="GO:0005524">
    <property type="term" value="F:ATP binding"/>
    <property type="evidence" value="ECO:0007669"/>
    <property type="project" value="UniProtKB-UniRule"/>
</dbReference>
<reference evidence="23" key="1">
    <citation type="submission" date="2023-03" db="EMBL/GenBank/DDBJ databases">
        <title>Electrophorus voltai genome.</title>
        <authorList>
            <person name="Bian C."/>
        </authorList>
    </citation>
    <scope>NUCLEOTIDE SEQUENCE</scope>
    <source>
        <strain evidence="23">CB-2022</strain>
        <tissue evidence="23">Muscle</tissue>
    </source>
</reference>
<evidence type="ECO:0000256" key="15">
    <source>
        <dbReference type="ARBA" id="ARBA00051245"/>
    </source>
</evidence>
<evidence type="ECO:0000256" key="1">
    <source>
        <dbReference type="ARBA" id="ARBA00004236"/>
    </source>
</evidence>
<keyword evidence="13 19" id="KW-0829">Tyrosine-protein kinase</keyword>
<protein>
    <recommendedName>
        <fullName evidence="19">Tyrosine-protein kinase</fullName>
        <ecNumber evidence="19">2.7.10.2</ecNumber>
    </recommendedName>
</protein>
<dbReference type="InterPro" id="IPR000719">
    <property type="entry name" value="Prot_kinase_dom"/>
</dbReference>
<dbReference type="PRINTS" id="PR00452">
    <property type="entry name" value="SH3DOMAIN"/>
</dbReference>
<evidence type="ECO:0000256" key="2">
    <source>
        <dbReference type="ARBA" id="ARBA00004635"/>
    </source>
</evidence>
<dbReference type="PRINTS" id="PR00401">
    <property type="entry name" value="SH2DOMAIN"/>
</dbReference>
<keyword evidence="8 18" id="KW-0547">Nucleotide-binding</keyword>
<evidence type="ECO:0000256" key="13">
    <source>
        <dbReference type="ARBA" id="ARBA00023137"/>
    </source>
</evidence>
<evidence type="ECO:0000313" key="24">
    <source>
        <dbReference type="Proteomes" id="UP001239994"/>
    </source>
</evidence>
<evidence type="ECO:0000256" key="4">
    <source>
        <dbReference type="ARBA" id="ARBA00022475"/>
    </source>
</evidence>
<feature type="domain" description="SH2" evidence="20">
    <location>
        <begin position="121"/>
        <end position="218"/>
    </location>
</feature>
<dbReference type="InterPro" id="IPR050198">
    <property type="entry name" value="Non-receptor_tyrosine_kinases"/>
</dbReference>
<evidence type="ECO:0000256" key="9">
    <source>
        <dbReference type="ARBA" id="ARBA00022777"/>
    </source>
</evidence>
<name>A0AAD8Z5G0_9TELE</name>
<evidence type="ECO:0000313" key="23">
    <source>
        <dbReference type="EMBL" id="KAK1793227.1"/>
    </source>
</evidence>
<dbReference type="Pfam" id="PF00018">
    <property type="entry name" value="SH3_1"/>
    <property type="match status" value="1"/>
</dbReference>
<evidence type="ECO:0000256" key="19">
    <source>
        <dbReference type="RuleBase" id="RU362096"/>
    </source>
</evidence>
<dbReference type="InterPro" id="IPR001245">
    <property type="entry name" value="Ser-Thr/Tyr_kinase_cat_dom"/>
</dbReference>
<evidence type="ECO:0000259" key="22">
    <source>
        <dbReference type="PROSITE" id="PS50011"/>
    </source>
</evidence>
<gene>
    <name evidence="23" type="ORF">P4O66_011408</name>
</gene>
<keyword evidence="5" id="KW-0597">Phosphoprotein</keyword>
<keyword evidence="6 19" id="KW-0808">Transferase</keyword>
<evidence type="ECO:0000256" key="3">
    <source>
        <dbReference type="ARBA" id="ARBA00022443"/>
    </source>
</evidence>
<dbReference type="InterPro" id="IPR036860">
    <property type="entry name" value="SH2_dom_sf"/>
</dbReference>
<dbReference type="CDD" id="cd10362">
    <property type="entry name" value="SH2_Src_Lck"/>
    <property type="match status" value="1"/>
</dbReference>
<keyword evidence="10 18" id="KW-0067">ATP-binding</keyword>
<dbReference type="AlphaFoldDB" id="A0AAD8Z5G0"/>
<evidence type="ECO:0000256" key="14">
    <source>
        <dbReference type="ARBA" id="ARBA00023288"/>
    </source>
</evidence>
<evidence type="ECO:0000259" key="21">
    <source>
        <dbReference type="PROSITE" id="PS50002"/>
    </source>
</evidence>
<evidence type="ECO:0000256" key="7">
    <source>
        <dbReference type="ARBA" id="ARBA00022707"/>
    </source>
</evidence>
<organism evidence="23 24">
    <name type="scientific">Electrophorus voltai</name>
    <dbReference type="NCBI Taxonomy" id="2609070"/>
    <lineage>
        <taxon>Eukaryota</taxon>
        <taxon>Metazoa</taxon>
        <taxon>Chordata</taxon>
        <taxon>Craniata</taxon>
        <taxon>Vertebrata</taxon>
        <taxon>Euteleostomi</taxon>
        <taxon>Actinopterygii</taxon>
        <taxon>Neopterygii</taxon>
        <taxon>Teleostei</taxon>
        <taxon>Ostariophysi</taxon>
        <taxon>Gymnotiformes</taxon>
        <taxon>Gymnotoidei</taxon>
        <taxon>Gymnotidae</taxon>
        <taxon>Electrophorus</taxon>
    </lineage>
</organism>
<keyword evidence="4" id="KW-1003">Cell membrane</keyword>
<dbReference type="EC" id="2.7.10.2" evidence="19"/>
<dbReference type="Gene3D" id="2.30.30.40">
    <property type="entry name" value="SH3 Domains"/>
    <property type="match status" value="1"/>
</dbReference>
<dbReference type="FunFam" id="3.30.505.10:FF:000010">
    <property type="entry name" value="Tyrosine-protein kinase"/>
    <property type="match status" value="1"/>
</dbReference>
<dbReference type="InterPro" id="IPR011009">
    <property type="entry name" value="Kinase-like_dom_sf"/>
</dbReference>
<feature type="domain" description="Protein kinase" evidence="22">
    <location>
        <begin position="239"/>
        <end position="512"/>
    </location>
</feature>
<dbReference type="Gene3D" id="3.30.505.10">
    <property type="entry name" value="SH2 domain"/>
    <property type="match status" value="1"/>
</dbReference>
<dbReference type="SUPFAM" id="SSF56112">
    <property type="entry name" value="Protein kinase-like (PK-like)"/>
    <property type="match status" value="1"/>
</dbReference>
<dbReference type="GO" id="GO:0004715">
    <property type="term" value="F:non-membrane spanning protein tyrosine kinase activity"/>
    <property type="evidence" value="ECO:0007669"/>
    <property type="project" value="UniProtKB-EC"/>
</dbReference>
<dbReference type="SUPFAM" id="SSF55550">
    <property type="entry name" value="SH2 domain"/>
    <property type="match status" value="1"/>
</dbReference>
<dbReference type="Pfam" id="PF00017">
    <property type="entry name" value="SH2"/>
    <property type="match status" value="1"/>
</dbReference>
<keyword evidence="11" id="KW-0832">Ubl conjugation</keyword>
<dbReference type="Pfam" id="PF07714">
    <property type="entry name" value="PK_Tyr_Ser-Thr"/>
    <property type="match status" value="1"/>
</dbReference>
<dbReference type="PROSITE" id="PS50001">
    <property type="entry name" value="SH2"/>
    <property type="match status" value="1"/>
</dbReference>
<evidence type="ECO:0000256" key="11">
    <source>
        <dbReference type="ARBA" id="ARBA00022843"/>
    </source>
</evidence>
<dbReference type="PANTHER" id="PTHR24418">
    <property type="entry name" value="TYROSINE-PROTEIN KINASE"/>
    <property type="match status" value="1"/>
</dbReference>
<dbReference type="InterPro" id="IPR035850">
    <property type="entry name" value="Lck_SH2"/>
</dbReference>
<keyword evidence="12" id="KW-0472">Membrane</keyword>
<evidence type="ECO:0000256" key="10">
    <source>
        <dbReference type="ARBA" id="ARBA00022840"/>
    </source>
</evidence>
<dbReference type="Gene3D" id="3.30.200.20">
    <property type="entry name" value="Phosphorylase Kinase, domain 1"/>
    <property type="match status" value="1"/>
</dbReference>
<dbReference type="PROSITE" id="PS50011">
    <property type="entry name" value="PROTEIN_KINASE_DOM"/>
    <property type="match status" value="1"/>
</dbReference>
<dbReference type="FunFam" id="3.30.200.20:FF:000036">
    <property type="entry name" value="Tyrosine-protein kinase"/>
    <property type="match status" value="1"/>
</dbReference>
<dbReference type="FunFam" id="2.30.30.40:FF:000152">
    <property type="entry name" value="Tyrosine-protein kinase"/>
    <property type="match status" value="1"/>
</dbReference>
<evidence type="ECO:0000259" key="20">
    <source>
        <dbReference type="PROSITE" id="PS50001"/>
    </source>
</evidence>
<dbReference type="PROSITE" id="PS00109">
    <property type="entry name" value="PROTEIN_KINASE_TYR"/>
    <property type="match status" value="1"/>
</dbReference>
<keyword evidence="14" id="KW-0449">Lipoprotein</keyword>
<dbReference type="InterPro" id="IPR036028">
    <property type="entry name" value="SH3-like_dom_sf"/>
</dbReference>
<dbReference type="Gene3D" id="1.10.510.10">
    <property type="entry name" value="Transferase(Phosphotransferase) domain 1"/>
    <property type="match status" value="1"/>
</dbReference>
<dbReference type="InterPro" id="IPR008266">
    <property type="entry name" value="Tyr_kinase_AS"/>
</dbReference>